<name>A0AC61QSW0_9BACT</name>
<dbReference type="Proteomes" id="UP000308886">
    <property type="component" value="Unassembled WGS sequence"/>
</dbReference>
<sequence>MVNKIVILLLGITISIGCFAQKADIIEARTSLKANKNLDNAEKLMRKVVAMPEQKEKDRLNNYVLLADIVKKKYENFNESLYLKQLKDTSAMFLSLCNMIATFESLDSIDALPDKKGRVQLRLRKKNSEYLNLFRKNLMKGTQYYLSGKKYNEAYKCLDTYLDCHEQPLFSAFDFVNTDTVASKAAYLAIYCAYKEKNYPNIAKYEEKALTYKEKAPLTLIILYKCYLEQNNMSRAVEYLKKGFNDYSENTFFFPRLVDYYASVNQLDTVQTIVEKALEIEPGNLFYRLAKNTLQLNKGEYDACVVLGDSIIHSNDKIAEAYFNVGSSYFNKALLRNKQGKESKAKREEVNSYYKLSLPYVEKFRRLRPKQQKRWIPLLYTIYFNLNMGEKFEEIDNLARSAEINEEK</sequence>
<evidence type="ECO:0000313" key="1">
    <source>
        <dbReference type="EMBL" id="TGX83507.1"/>
    </source>
</evidence>
<dbReference type="EMBL" id="SRZC01000003">
    <property type="protein sequence ID" value="TGX83507.1"/>
    <property type="molecule type" value="Genomic_DNA"/>
</dbReference>
<comment type="caution">
    <text evidence="1">The sequence shown here is derived from an EMBL/GenBank/DDBJ whole genome shotgun (WGS) entry which is preliminary data.</text>
</comment>
<accession>A0AC61QSW0</accession>
<reference evidence="1" key="1">
    <citation type="submission" date="2019-04" db="EMBL/GenBank/DDBJ databases">
        <title>Microbes associate with the intestines of laboratory mice.</title>
        <authorList>
            <person name="Navarre W."/>
            <person name="Wong E."/>
            <person name="Huang K."/>
            <person name="Tropini C."/>
            <person name="Ng K."/>
            <person name="Yu B."/>
        </authorList>
    </citation>
    <scope>NUCLEOTIDE SEQUENCE</scope>
    <source>
        <strain evidence="1">NM73_A23</strain>
    </source>
</reference>
<protein>
    <submittedName>
        <fullName evidence="1">Uncharacterized protein</fullName>
    </submittedName>
</protein>
<organism evidence="1 2">
    <name type="scientific">Palleniella muris</name>
    <dbReference type="NCBI Taxonomy" id="3038145"/>
    <lineage>
        <taxon>Bacteria</taxon>
        <taxon>Pseudomonadati</taxon>
        <taxon>Bacteroidota</taxon>
        <taxon>Bacteroidia</taxon>
        <taxon>Bacteroidales</taxon>
        <taxon>Prevotellaceae</taxon>
        <taxon>Palleniella</taxon>
    </lineage>
</organism>
<proteinExistence type="predicted"/>
<evidence type="ECO:0000313" key="2">
    <source>
        <dbReference type="Proteomes" id="UP000308886"/>
    </source>
</evidence>
<gene>
    <name evidence="1" type="ORF">E5358_02340</name>
</gene>
<keyword evidence="2" id="KW-1185">Reference proteome</keyword>